<name>A0A9P6GUK0_9PLEO</name>
<dbReference type="EMBL" id="WJXW01000001">
    <property type="protein sequence ID" value="KAF9741706.1"/>
    <property type="molecule type" value="Genomic_DNA"/>
</dbReference>
<keyword evidence="2" id="KW-1185">Reference proteome</keyword>
<reference evidence="1" key="1">
    <citation type="journal article" date="2020" name="Mol. Plant Microbe Interact.">
        <title>Genome Sequence of the Biocontrol Agent Coniothyrium minitans strain Conio (IMI 134523).</title>
        <authorList>
            <person name="Patel D."/>
            <person name="Shittu T.A."/>
            <person name="Baroncelli R."/>
            <person name="Muthumeenakshi S."/>
            <person name="Osborne T.H."/>
            <person name="Janganan T.K."/>
            <person name="Sreenivasaprasad S."/>
        </authorList>
    </citation>
    <scope>NUCLEOTIDE SEQUENCE</scope>
    <source>
        <strain evidence="1">Conio</strain>
    </source>
</reference>
<accession>A0A9P6GUK0</accession>
<comment type="caution">
    <text evidence="1">The sequence shown here is derived from an EMBL/GenBank/DDBJ whole genome shotgun (WGS) entry which is preliminary data.</text>
</comment>
<evidence type="ECO:0000313" key="1">
    <source>
        <dbReference type="EMBL" id="KAF9741706.1"/>
    </source>
</evidence>
<evidence type="ECO:0000313" key="2">
    <source>
        <dbReference type="Proteomes" id="UP000756921"/>
    </source>
</evidence>
<protein>
    <submittedName>
        <fullName evidence="1">Uncharacterized protein</fullName>
    </submittedName>
</protein>
<organism evidence="1 2">
    <name type="scientific">Paraphaeosphaeria minitans</name>
    <dbReference type="NCBI Taxonomy" id="565426"/>
    <lineage>
        <taxon>Eukaryota</taxon>
        <taxon>Fungi</taxon>
        <taxon>Dikarya</taxon>
        <taxon>Ascomycota</taxon>
        <taxon>Pezizomycotina</taxon>
        <taxon>Dothideomycetes</taxon>
        <taxon>Pleosporomycetidae</taxon>
        <taxon>Pleosporales</taxon>
        <taxon>Massarineae</taxon>
        <taxon>Didymosphaeriaceae</taxon>
        <taxon>Paraphaeosphaeria</taxon>
    </lineage>
</organism>
<dbReference type="OrthoDB" id="3772546at2759"/>
<gene>
    <name evidence="1" type="ORF">PMIN01_01245</name>
</gene>
<dbReference type="Proteomes" id="UP000756921">
    <property type="component" value="Unassembled WGS sequence"/>
</dbReference>
<sequence>MILEFTDAQRKALASYGKPLPINADVRTWPIQDRTDLLFSSNLITVFMEAQTPCGSVYNEICALPRYILAAVSPTFANHLLQKPDLESFVFDIGHMDTNLQEEHRKAVETLYTWLTNLSIPLVFDLKAPTFYSEISLRHIARQLGMSFYLTERTDELIHDAQTHILQPWQVTEMLYASSIETNAALPLVMENDPLLGYLAEKMLETTDSMWEGERDKAFKWMRREENIVLLDAVQKLHEKRQRTAARC</sequence>
<proteinExistence type="predicted"/>
<dbReference type="AlphaFoldDB" id="A0A9P6GUK0"/>